<dbReference type="SUPFAM" id="SSF53474">
    <property type="entry name" value="alpha/beta-Hydrolases"/>
    <property type="match status" value="1"/>
</dbReference>
<evidence type="ECO:0000256" key="1">
    <source>
        <dbReference type="SAM" id="MobiDB-lite"/>
    </source>
</evidence>
<dbReference type="Proteomes" id="UP001519295">
    <property type="component" value="Unassembled WGS sequence"/>
</dbReference>
<evidence type="ECO:0000313" key="4">
    <source>
        <dbReference type="Proteomes" id="UP001519295"/>
    </source>
</evidence>
<evidence type="ECO:0000313" key="3">
    <source>
        <dbReference type="EMBL" id="MBP2369677.1"/>
    </source>
</evidence>
<organism evidence="3 4">
    <name type="scientific">Pseudonocardia parietis</name>
    <dbReference type="NCBI Taxonomy" id="570936"/>
    <lineage>
        <taxon>Bacteria</taxon>
        <taxon>Bacillati</taxon>
        <taxon>Actinomycetota</taxon>
        <taxon>Actinomycetes</taxon>
        <taxon>Pseudonocardiales</taxon>
        <taxon>Pseudonocardiaceae</taxon>
        <taxon>Pseudonocardia</taxon>
    </lineage>
</organism>
<protein>
    <recommendedName>
        <fullName evidence="2">DUF1023 domain-containing protein</fullName>
    </recommendedName>
</protein>
<feature type="domain" description="DUF1023" evidence="2">
    <location>
        <begin position="285"/>
        <end position="457"/>
    </location>
</feature>
<name>A0ABS4W0G3_9PSEU</name>
<gene>
    <name evidence="3" type="ORF">JOF36_005373</name>
</gene>
<evidence type="ECO:0000259" key="2">
    <source>
        <dbReference type="Pfam" id="PF06259"/>
    </source>
</evidence>
<dbReference type="InterPro" id="IPR010427">
    <property type="entry name" value="DUF1023"/>
</dbReference>
<feature type="region of interest" description="Disordered" evidence="1">
    <location>
        <begin position="34"/>
        <end position="54"/>
    </location>
</feature>
<dbReference type="InterPro" id="IPR029058">
    <property type="entry name" value="AB_hydrolase_fold"/>
</dbReference>
<proteinExistence type="predicted"/>
<sequence>MPSLADLLAADPGAWLRRAAAWDALARCLSSGADDLDRRGSAAPPADWQGADADRARAGRDELCRRLRADAGAATRSAEVLGRHAGEVLAAQRRVVVTALTVHPLLDIDFATGAVGASRVARLLGGALPAPWLAAQLAGDATRFAAAVRAAVAEAARSDADAEAALRALRPGPAPGTPAVAVPPGPVAARSWWAGLTPDERERLTRTRPDLVGGTDGLPAAARDRANRLRLESERDRLRRLVARERGTGDAAGAARAGASLAGLDAVHRRLDAGDAFLLDLAPGAGAGRVVLAVGDPERAAHVVTHVPGTGAGWSSVPEDLRRVEATRAAAVAAAPGADVAAVLWVGYDAPTGLGAAADDGPARRAGEDLRGFQEGLRAGHRGGLRAEDDSPAHLTVVGHSYGSVVTGRAAGPGVAADDVVFVGSPGVGVRDAGELGVPAERVWATTAQHDPISRVPGNELFGTSRGLGETGLAHGANPAAPGFGARVFDSAPGSAVPLPDDPATPTDESAFAAAHSAYWDPGSPGLAMLGRIVAGTARRDHE</sequence>
<accession>A0ABS4W0G3</accession>
<dbReference type="Pfam" id="PF06259">
    <property type="entry name" value="Abhydrolase_8"/>
    <property type="match status" value="1"/>
</dbReference>
<comment type="caution">
    <text evidence="3">The sequence shown here is derived from an EMBL/GenBank/DDBJ whole genome shotgun (WGS) entry which is preliminary data.</text>
</comment>
<dbReference type="RefSeq" id="WP_210032028.1">
    <property type="nucleotide sequence ID" value="NZ_JAGINU010000001.1"/>
</dbReference>
<reference evidence="3 4" key="1">
    <citation type="submission" date="2021-03" db="EMBL/GenBank/DDBJ databases">
        <title>Sequencing the genomes of 1000 actinobacteria strains.</title>
        <authorList>
            <person name="Klenk H.-P."/>
        </authorList>
    </citation>
    <scope>NUCLEOTIDE SEQUENCE [LARGE SCALE GENOMIC DNA]</scope>
    <source>
        <strain evidence="3 4">DSM 45256</strain>
    </source>
</reference>
<keyword evidence="4" id="KW-1185">Reference proteome</keyword>
<dbReference type="EMBL" id="JAGINU010000001">
    <property type="protein sequence ID" value="MBP2369677.1"/>
    <property type="molecule type" value="Genomic_DNA"/>
</dbReference>